<keyword evidence="6" id="KW-1185">Reference proteome</keyword>
<evidence type="ECO:0000259" key="4">
    <source>
        <dbReference type="SMART" id="SM00382"/>
    </source>
</evidence>
<organism evidence="5 6">
    <name type="scientific">Rehmannia glutinosa</name>
    <name type="common">Chinese foxglove</name>
    <dbReference type="NCBI Taxonomy" id="99300"/>
    <lineage>
        <taxon>Eukaryota</taxon>
        <taxon>Viridiplantae</taxon>
        <taxon>Streptophyta</taxon>
        <taxon>Embryophyta</taxon>
        <taxon>Tracheophyta</taxon>
        <taxon>Spermatophyta</taxon>
        <taxon>Magnoliopsida</taxon>
        <taxon>eudicotyledons</taxon>
        <taxon>Gunneridae</taxon>
        <taxon>Pentapetalae</taxon>
        <taxon>asterids</taxon>
        <taxon>lamiids</taxon>
        <taxon>Lamiales</taxon>
        <taxon>Orobanchaceae</taxon>
        <taxon>Rehmannieae</taxon>
        <taxon>Rehmannia</taxon>
    </lineage>
</organism>
<comment type="similarity">
    <text evidence="3">Belongs to the AAA ATPase family.</text>
</comment>
<evidence type="ECO:0000313" key="5">
    <source>
        <dbReference type="EMBL" id="KAK6125527.1"/>
    </source>
</evidence>
<dbReference type="Gene3D" id="3.40.50.300">
    <property type="entry name" value="P-loop containing nucleotide triphosphate hydrolases"/>
    <property type="match status" value="1"/>
</dbReference>
<dbReference type="SMART" id="SM00382">
    <property type="entry name" value="AAA"/>
    <property type="match status" value="1"/>
</dbReference>
<evidence type="ECO:0000256" key="2">
    <source>
        <dbReference type="ARBA" id="ARBA00022840"/>
    </source>
</evidence>
<keyword evidence="2 3" id="KW-0067">ATP-binding</keyword>
<dbReference type="Proteomes" id="UP001318860">
    <property type="component" value="Unassembled WGS sequence"/>
</dbReference>
<dbReference type="PROSITE" id="PS00674">
    <property type="entry name" value="AAA"/>
    <property type="match status" value="1"/>
</dbReference>
<protein>
    <recommendedName>
        <fullName evidence="4">AAA+ ATPase domain-containing protein</fullName>
    </recommendedName>
</protein>
<dbReference type="InterPro" id="IPR003960">
    <property type="entry name" value="ATPase_AAA_CS"/>
</dbReference>
<comment type="caution">
    <text evidence="5">The sequence shown here is derived from an EMBL/GenBank/DDBJ whole genome shotgun (WGS) entry which is preliminary data.</text>
</comment>
<dbReference type="PANTHER" id="PTHR23075:SF13">
    <property type="entry name" value="AAA-TYPE ATPASE FAMILY PROTEIN"/>
    <property type="match status" value="1"/>
</dbReference>
<evidence type="ECO:0000313" key="6">
    <source>
        <dbReference type="Proteomes" id="UP001318860"/>
    </source>
</evidence>
<evidence type="ECO:0000256" key="3">
    <source>
        <dbReference type="RuleBase" id="RU003651"/>
    </source>
</evidence>
<keyword evidence="1 3" id="KW-0547">Nucleotide-binding</keyword>
<feature type="domain" description="AAA+ ATPase" evidence="4">
    <location>
        <begin position="165"/>
        <end position="287"/>
    </location>
</feature>
<name>A0ABR0UTB5_REHGL</name>
<gene>
    <name evidence="5" type="ORF">DH2020_040726</name>
</gene>
<dbReference type="SUPFAM" id="SSF52540">
    <property type="entry name" value="P-loop containing nucleoside triphosphate hydrolases"/>
    <property type="match status" value="1"/>
</dbReference>
<evidence type="ECO:0000256" key="1">
    <source>
        <dbReference type="ARBA" id="ARBA00022741"/>
    </source>
</evidence>
<reference evidence="5 6" key="1">
    <citation type="journal article" date="2021" name="Comput. Struct. Biotechnol. J.">
        <title>De novo genome assembly of the potent medicinal plant Rehmannia glutinosa using nanopore technology.</title>
        <authorList>
            <person name="Ma L."/>
            <person name="Dong C."/>
            <person name="Song C."/>
            <person name="Wang X."/>
            <person name="Zheng X."/>
            <person name="Niu Y."/>
            <person name="Chen S."/>
            <person name="Feng W."/>
        </authorList>
    </citation>
    <scope>NUCLEOTIDE SEQUENCE [LARGE SCALE GENOMIC DNA]</scope>
    <source>
        <strain evidence="5">DH-2019</strain>
    </source>
</reference>
<dbReference type="Pfam" id="PF12037">
    <property type="entry name" value="ATAD3_N"/>
    <property type="match status" value="1"/>
</dbReference>
<dbReference type="InterPro" id="IPR021911">
    <property type="entry name" value="ATAD3_N"/>
</dbReference>
<proteinExistence type="inferred from homology"/>
<dbReference type="InterPro" id="IPR027417">
    <property type="entry name" value="P-loop_NTPase"/>
</dbReference>
<dbReference type="PANTHER" id="PTHR23075">
    <property type="entry name" value="PUTATIVE ATP-ASE"/>
    <property type="match status" value="1"/>
</dbReference>
<dbReference type="EMBL" id="JABTTQ020002209">
    <property type="protein sequence ID" value="KAK6125527.1"/>
    <property type="molecule type" value="Genomic_DNA"/>
</dbReference>
<sequence>MAEAEGRAHEAKLTEDHNRRMLLERINGERDKWLAAINTTFSHIEGGVRILLTDRSKLVMTVGGATALAAGVYTTREGARVMWGYVNRILGQPSLIRESSMAKFPWSGVGSRAASKLFNYSTAAGAVASAQRKSPLGDIVLHPSLQKRIEHLARATSNTKTHQAPFRNMLFYGPPGTGKTMVAREIARKSGLDYAMMTGGDVAPLGPQAVTKIHEIFDWAKKSKKGLLLFIDEADAFCATKCFECVALRTGDQSRDVVLVLATNRPGDLDSAVTDRIDEVIEFPLPQEDERYKLLKLYLTKYLCGEGDGESKWGRSRQEEITKDNHKRYL</sequence>
<dbReference type="Pfam" id="PF00004">
    <property type="entry name" value="AAA"/>
    <property type="match status" value="1"/>
</dbReference>
<dbReference type="InterPro" id="IPR003959">
    <property type="entry name" value="ATPase_AAA_core"/>
</dbReference>
<accession>A0ABR0UTB5</accession>
<dbReference type="InterPro" id="IPR003593">
    <property type="entry name" value="AAA+_ATPase"/>
</dbReference>